<name>A0A0H5E5D6_9BACT</name>
<sequence length="463" mass="51395">MKRFFCHLFFSLTIFSLHADNQTTDLSPVGNETSLPFSVEIELASFSLPTGIQAFASAVYKDQWIFVAGRTNGLHAFDDVGNNFPPNFQNKIIYVIDPSTGGVLSRSLEDPTARLTQEQIDILSVTKSQFFQKGDKLYIVGGYGINTTSGEMETKTALTEIDLKKLVKWVKSGKPSLRSCIRQAFHPYLQVTGGALYQDSDHNPFLLALGQNFAGLYHDSSNGVYTQQIRAFNLVDKNNKLSIIPKELSTTNPDYRRRDLNVVPVIINNKPGYIALSGVFTLTDGVWTVPIFISPDGKSSEPDPLSAGTFKQAMNNYNCPVIGLYSAHSKDMYMLLPGGISYGFFSGGVFQTDNEFPFINQVTTIKIDKKKRCSQYLMNNEYPYIVSTGTNPGNQLLFGAEAQFFPADVDLFRNGVIRLDKIKSPTVIGYIAGGIMSTLPNTNTRFDTTASPYVFLVRLIPRQ</sequence>
<gene>
    <name evidence="2" type="ORF">ELAC_1112</name>
</gene>
<accession>A0A0H5E5D6</accession>
<dbReference type="SUPFAM" id="SSF50998">
    <property type="entry name" value="Quinoprotein alcohol dehydrogenase-like"/>
    <property type="match status" value="1"/>
</dbReference>
<reference evidence="3" key="1">
    <citation type="submission" date="2015-06" db="EMBL/GenBank/DDBJ databases">
        <authorList>
            <person name="Bertelli C."/>
        </authorList>
    </citation>
    <scope>NUCLEOTIDE SEQUENCE [LARGE SCALE GENOMIC DNA]</scope>
    <source>
        <strain evidence="3">CRIB-30</strain>
    </source>
</reference>
<keyword evidence="1" id="KW-0732">Signal</keyword>
<evidence type="ECO:0000313" key="2">
    <source>
        <dbReference type="EMBL" id="CRX38455.1"/>
    </source>
</evidence>
<feature type="chain" id="PRO_5005218727" evidence="1">
    <location>
        <begin position="20"/>
        <end position="463"/>
    </location>
</feature>
<organism evidence="2 3">
    <name type="scientific">Estrella lausannensis</name>
    <dbReference type="NCBI Taxonomy" id="483423"/>
    <lineage>
        <taxon>Bacteria</taxon>
        <taxon>Pseudomonadati</taxon>
        <taxon>Chlamydiota</taxon>
        <taxon>Chlamydiia</taxon>
        <taxon>Parachlamydiales</taxon>
        <taxon>Candidatus Criblamydiaceae</taxon>
        <taxon>Estrella</taxon>
    </lineage>
</organism>
<feature type="signal peptide" evidence="1">
    <location>
        <begin position="1"/>
        <end position="19"/>
    </location>
</feature>
<protein>
    <submittedName>
        <fullName evidence="2">Conserved putative secreted protein</fullName>
    </submittedName>
</protein>
<dbReference type="InterPro" id="IPR011047">
    <property type="entry name" value="Quinoprotein_ADH-like_sf"/>
</dbReference>
<proteinExistence type="predicted"/>
<evidence type="ECO:0000256" key="1">
    <source>
        <dbReference type="SAM" id="SignalP"/>
    </source>
</evidence>
<dbReference type="AlphaFoldDB" id="A0A0H5E5D6"/>
<dbReference type="EMBL" id="CWGJ01000012">
    <property type="protein sequence ID" value="CRX38455.1"/>
    <property type="molecule type" value="Genomic_DNA"/>
</dbReference>
<dbReference type="Proteomes" id="UP000220251">
    <property type="component" value="Unassembled WGS sequence"/>
</dbReference>
<evidence type="ECO:0000313" key="3">
    <source>
        <dbReference type="Proteomes" id="UP000220251"/>
    </source>
</evidence>
<dbReference type="RefSeq" id="WP_239414395.1">
    <property type="nucleotide sequence ID" value="NZ_CWGJ01000012.1"/>
</dbReference>
<keyword evidence="3" id="KW-1185">Reference proteome</keyword>